<accession>A0A1X9MIC2</accession>
<feature type="transmembrane region" description="Helical" evidence="1">
    <location>
        <begin position="179"/>
        <end position="199"/>
    </location>
</feature>
<dbReference type="Proteomes" id="UP000193006">
    <property type="component" value="Chromosome"/>
</dbReference>
<organism evidence="2 3">
    <name type="scientific">Halalkalibacter krulwichiae</name>
    <dbReference type="NCBI Taxonomy" id="199441"/>
    <lineage>
        <taxon>Bacteria</taxon>
        <taxon>Bacillati</taxon>
        <taxon>Bacillota</taxon>
        <taxon>Bacilli</taxon>
        <taxon>Bacillales</taxon>
        <taxon>Bacillaceae</taxon>
        <taxon>Halalkalibacter</taxon>
    </lineage>
</organism>
<protein>
    <submittedName>
        <fullName evidence="2">Uncharacterized protein</fullName>
    </submittedName>
</protein>
<dbReference type="STRING" id="199441.BkAM31D_20330"/>
<keyword evidence="1" id="KW-0812">Transmembrane</keyword>
<dbReference type="EMBL" id="CP020814">
    <property type="protein sequence ID" value="ARK32003.1"/>
    <property type="molecule type" value="Genomic_DNA"/>
</dbReference>
<keyword evidence="3" id="KW-1185">Reference proteome</keyword>
<feature type="transmembrane region" description="Helical" evidence="1">
    <location>
        <begin position="148"/>
        <end position="173"/>
    </location>
</feature>
<feature type="transmembrane region" description="Helical" evidence="1">
    <location>
        <begin position="13"/>
        <end position="33"/>
    </location>
</feature>
<sequence length="215" mass="24675">MTTFVDQRPFKKISYYAICSLLAVFVMFLISYVHIISTSLLTEITFINNRVGLFVSSLFYLMISTSLYGLTIMLYQKMNGVFISGMYITVLLTTSMLYALFVSIGFFFFLIPGVILMIVFAFYPFVVIKDGKSNGQALRESASIVKTVWFRLASLTFFFYLLYILLATCFVYVPFIDEMLAQVTAASLLVPFEAFAYYFMYQKGKMKKIGGERRD</sequence>
<dbReference type="RefSeq" id="WP_066156678.1">
    <property type="nucleotide sequence ID" value="NZ_CP020814.1"/>
</dbReference>
<gene>
    <name evidence="2" type="ORF">BkAM31D_20330</name>
</gene>
<dbReference type="AlphaFoldDB" id="A0A1X9MIC2"/>
<dbReference type="KEGG" id="bkw:BkAM31D_20330"/>
<feature type="transmembrane region" description="Helical" evidence="1">
    <location>
        <begin position="53"/>
        <end position="74"/>
    </location>
</feature>
<feature type="transmembrane region" description="Helical" evidence="1">
    <location>
        <begin position="107"/>
        <end position="128"/>
    </location>
</feature>
<keyword evidence="1" id="KW-1133">Transmembrane helix</keyword>
<keyword evidence="1" id="KW-0472">Membrane</keyword>
<evidence type="ECO:0000256" key="1">
    <source>
        <dbReference type="SAM" id="Phobius"/>
    </source>
</evidence>
<feature type="transmembrane region" description="Helical" evidence="1">
    <location>
        <begin position="81"/>
        <end position="101"/>
    </location>
</feature>
<name>A0A1X9MIC2_9BACI</name>
<evidence type="ECO:0000313" key="2">
    <source>
        <dbReference type="EMBL" id="ARK32003.1"/>
    </source>
</evidence>
<reference evidence="2 3" key="1">
    <citation type="submission" date="2017-04" db="EMBL/GenBank/DDBJ databases">
        <title>Bacillus krulwichiae AM31D Genome sequencing and assembly.</title>
        <authorList>
            <person name="Krulwich T.A."/>
            <person name="Anastor L."/>
            <person name="Ehrlich R."/>
            <person name="Ehrlich G.D."/>
            <person name="Janto B."/>
        </authorList>
    </citation>
    <scope>NUCLEOTIDE SEQUENCE [LARGE SCALE GENOMIC DNA]</scope>
    <source>
        <strain evidence="2 3">AM31D</strain>
    </source>
</reference>
<evidence type="ECO:0000313" key="3">
    <source>
        <dbReference type="Proteomes" id="UP000193006"/>
    </source>
</evidence>
<proteinExistence type="predicted"/>